<evidence type="ECO:0000313" key="2">
    <source>
        <dbReference type="EMBL" id="KAF2711934.1"/>
    </source>
</evidence>
<accession>A0A6G1KGH9</accession>
<feature type="chain" id="PRO_5026150909" description="Infection structure specific protein" evidence="1">
    <location>
        <begin position="20"/>
        <end position="241"/>
    </location>
</feature>
<evidence type="ECO:0000313" key="3">
    <source>
        <dbReference type="Proteomes" id="UP000799428"/>
    </source>
</evidence>
<sequence>MRSTIVFTTLLSVTTTVFASPAPAVQVVQVRQVQRDLDLDLNSLLSDATGLLSDLPSVPTSLPTLSGLPSLPTNLPTLSDLPRLPTNLPTLSRLPSLPTSIPAACTSLPFDVDTVPTPTGNLVSALATITNTCSATITGQVGSEYTSYTNAVSSWYSDNSAKLAQWLSTDCPMASSLGLGAVLPSTLDACGTGATSAGATSTGASQTAGEQGTVASAGAAPRQTAFAAAAGLFAGLVAAAV</sequence>
<dbReference type="OrthoDB" id="3561078at2759"/>
<feature type="signal peptide" evidence="1">
    <location>
        <begin position="1"/>
        <end position="19"/>
    </location>
</feature>
<evidence type="ECO:0008006" key="4">
    <source>
        <dbReference type="Google" id="ProtNLM"/>
    </source>
</evidence>
<keyword evidence="1" id="KW-0732">Signal</keyword>
<dbReference type="EMBL" id="MU005767">
    <property type="protein sequence ID" value="KAF2711934.1"/>
    <property type="molecule type" value="Genomic_DNA"/>
</dbReference>
<dbReference type="AlphaFoldDB" id="A0A6G1KGH9"/>
<evidence type="ECO:0000256" key="1">
    <source>
        <dbReference type="SAM" id="SignalP"/>
    </source>
</evidence>
<organism evidence="2 3">
    <name type="scientific">Pleomassaria siparia CBS 279.74</name>
    <dbReference type="NCBI Taxonomy" id="1314801"/>
    <lineage>
        <taxon>Eukaryota</taxon>
        <taxon>Fungi</taxon>
        <taxon>Dikarya</taxon>
        <taxon>Ascomycota</taxon>
        <taxon>Pezizomycotina</taxon>
        <taxon>Dothideomycetes</taxon>
        <taxon>Pleosporomycetidae</taxon>
        <taxon>Pleosporales</taxon>
        <taxon>Pleomassariaceae</taxon>
        <taxon>Pleomassaria</taxon>
    </lineage>
</organism>
<name>A0A6G1KGH9_9PLEO</name>
<keyword evidence="3" id="KW-1185">Reference proteome</keyword>
<reference evidence="2" key="1">
    <citation type="journal article" date="2020" name="Stud. Mycol.">
        <title>101 Dothideomycetes genomes: a test case for predicting lifestyles and emergence of pathogens.</title>
        <authorList>
            <person name="Haridas S."/>
            <person name="Albert R."/>
            <person name="Binder M."/>
            <person name="Bloem J."/>
            <person name="Labutti K."/>
            <person name="Salamov A."/>
            <person name="Andreopoulos B."/>
            <person name="Baker S."/>
            <person name="Barry K."/>
            <person name="Bills G."/>
            <person name="Bluhm B."/>
            <person name="Cannon C."/>
            <person name="Castanera R."/>
            <person name="Culley D."/>
            <person name="Daum C."/>
            <person name="Ezra D."/>
            <person name="Gonzalez J."/>
            <person name="Henrissat B."/>
            <person name="Kuo A."/>
            <person name="Liang C."/>
            <person name="Lipzen A."/>
            <person name="Lutzoni F."/>
            <person name="Magnuson J."/>
            <person name="Mondo S."/>
            <person name="Nolan M."/>
            <person name="Ohm R."/>
            <person name="Pangilinan J."/>
            <person name="Park H.-J."/>
            <person name="Ramirez L."/>
            <person name="Alfaro M."/>
            <person name="Sun H."/>
            <person name="Tritt A."/>
            <person name="Yoshinaga Y."/>
            <person name="Zwiers L.-H."/>
            <person name="Turgeon B."/>
            <person name="Goodwin S."/>
            <person name="Spatafora J."/>
            <person name="Crous P."/>
            <person name="Grigoriev I."/>
        </authorList>
    </citation>
    <scope>NUCLEOTIDE SEQUENCE</scope>
    <source>
        <strain evidence="2">CBS 279.74</strain>
    </source>
</reference>
<gene>
    <name evidence="2" type="ORF">K504DRAFT_465658</name>
</gene>
<proteinExistence type="predicted"/>
<dbReference type="Proteomes" id="UP000799428">
    <property type="component" value="Unassembled WGS sequence"/>
</dbReference>
<protein>
    <recommendedName>
        <fullName evidence="4">Infection structure specific protein</fullName>
    </recommendedName>
</protein>